<dbReference type="Gene3D" id="1.10.10.10">
    <property type="entry name" value="Winged helix-like DNA-binding domain superfamily/Winged helix DNA-binding domain"/>
    <property type="match status" value="1"/>
</dbReference>
<comment type="caution">
    <text evidence="1">The sequence shown here is derived from an EMBL/GenBank/DDBJ whole genome shotgun (WGS) entry which is preliminary data.</text>
</comment>
<dbReference type="EMBL" id="JBHSSJ010000003">
    <property type="protein sequence ID" value="MFC6274748.1"/>
    <property type="molecule type" value="Genomic_DNA"/>
</dbReference>
<dbReference type="SUPFAM" id="SSF46785">
    <property type="entry name" value="Winged helix' DNA-binding domain"/>
    <property type="match status" value="1"/>
</dbReference>
<proteinExistence type="predicted"/>
<dbReference type="Pfam" id="PF02082">
    <property type="entry name" value="Rrf2"/>
    <property type="match status" value="1"/>
</dbReference>
<gene>
    <name evidence="1" type="ORF">ACFQET_04370</name>
</gene>
<keyword evidence="2" id="KW-1185">Reference proteome</keyword>
<dbReference type="InterPro" id="IPR036390">
    <property type="entry name" value="WH_DNA-bd_sf"/>
</dbReference>
<name>A0ABW1TPQ2_9LACO</name>
<sequence length="173" mass="19289">MKAKPSLEQALCIVALLGIQDREIPLHSQLVAQRLGISTSYLKKIVQKLAGAKIVKTVSGREGGIVLTRDPHEITLLEVFEAIEGQSLFVKNTGLVNKVFGFDQKQAFMNTYQLNDLQDQQPVANVLAVFGRAEDLYRQELAKLTIGEVLPTTDHQPVELDWTTWLKQHPSAE</sequence>
<accession>A0ABW1TPQ2</accession>
<dbReference type="PROSITE" id="PS51197">
    <property type="entry name" value="HTH_RRF2_2"/>
    <property type="match status" value="1"/>
</dbReference>
<dbReference type="Proteomes" id="UP001596191">
    <property type="component" value="Unassembled WGS sequence"/>
</dbReference>
<dbReference type="PANTHER" id="PTHR33221:SF9">
    <property type="entry name" value="RRF2 FAMILY PROTEIN"/>
    <property type="match status" value="1"/>
</dbReference>
<protein>
    <submittedName>
        <fullName evidence="1">RrF2 family transcriptional regulator</fullName>
    </submittedName>
</protein>
<evidence type="ECO:0000313" key="1">
    <source>
        <dbReference type="EMBL" id="MFC6274748.1"/>
    </source>
</evidence>
<evidence type="ECO:0000313" key="2">
    <source>
        <dbReference type="Proteomes" id="UP001596191"/>
    </source>
</evidence>
<dbReference type="InterPro" id="IPR000944">
    <property type="entry name" value="Tscrpt_reg_Rrf2"/>
</dbReference>
<dbReference type="InterPro" id="IPR036388">
    <property type="entry name" value="WH-like_DNA-bd_sf"/>
</dbReference>
<dbReference type="PANTHER" id="PTHR33221">
    <property type="entry name" value="WINGED HELIX-TURN-HELIX TRANSCRIPTIONAL REGULATOR, RRF2 FAMILY"/>
    <property type="match status" value="1"/>
</dbReference>
<dbReference type="RefSeq" id="WP_125640120.1">
    <property type="nucleotide sequence ID" value="NZ_JBHSSJ010000003.1"/>
</dbReference>
<organism evidence="1 2">
    <name type="scientific">Levilactobacillus tangyuanensis</name>
    <dbReference type="NCBI Taxonomy" id="2486021"/>
    <lineage>
        <taxon>Bacteria</taxon>
        <taxon>Bacillati</taxon>
        <taxon>Bacillota</taxon>
        <taxon>Bacilli</taxon>
        <taxon>Lactobacillales</taxon>
        <taxon>Lactobacillaceae</taxon>
        <taxon>Levilactobacillus</taxon>
    </lineage>
</organism>
<reference evidence="2" key="1">
    <citation type="journal article" date="2019" name="Int. J. Syst. Evol. Microbiol.">
        <title>The Global Catalogue of Microorganisms (GCM) 10K type strain sequencing project: providing services to taxonomists for standard genome sequencing and annotation.</title>
        <authorList>
            <consortium name="The Broad Institute Genomics Platform"/>
            <consortium name="The Broad Institute Genome Sequencing Center for Infectious Disease"/>
            <person name="Wu L."/>
            <person name="Ma J."/>
        </authorList>
    </citation>
    <scope>NUCLEOTIDE SEQUENCE [LARGE SCALE GENOMIC DNA]</scope>
    <source>
        <strain evidence="2">CCM 8907</strain>
    </source>
</reference>